<keyword evidence="4" id="KW-0443">Lipid metabolism</keyword>
<keyword evidence="2 4" id="KW-0378">Hydrolase</keyword>
<dbReference type="GO" id="GO:0042759">
    <property type="term" value="P:long-chain fatty acid biosynthetic process"/>
    <property type="evidence" value="ECO:0007669"/>
    <property type="project" value="TreeGrafter"/>
</dbReference>
<comment type="catalytic activity">
    <reaction evidence="4">
        <text>an N-acylsphing-4-enine + H2O = sphing-4-enine + a fatty acid</text>
        <dbReference type="Rhea" id="RHEA:20856"/>
        <dbReference type="ChEBI" id="CHEBI:15377"/>
        <dbReference type="ChEBI" id="CHEBI:28868"/>
        <dbReference type="ChEBI" id="CHEBI:52639"/>
        <dbReference type="ChEBI" id="CHEBI:57756"/>
        <dbReference type="EC" id="3.5.1.23"/>
    </reaction>
</comment>
<keyword evidence="4" id="KW-0746">Sphingolipid metabolism</keyword>
<comment type="similarity">
    <text evidence="1 4">Belongs to the neutral ceramidase family.</text>
</comment>
<evidence type="ECO:0000256" key="2">
    <source>
        <dbReference type="ARBA" id="ARBA00022801"/>
    </source>
</evidence>
<feature type="binding site" evidence="3">
    <location>
        <position position="582"/>
    </location>
    <ligand>
        <name>Zn(2+)</name>
        <dbReference type="ChEBI" id="CHEBI:29105"/>
    </ligand>
</feature>
<dbReference type="AlphaFoldDB" id="A0AAQ3M5G5"/>
<dbReference type="Pfam" id="PF04734">
    <property type="entry name" value="Ceramidase_alk"/>
    <property type="match status" value="1"/>
</dbReference>
<evidence type="ECO:0000313" key="8">
    <source>
        <dbReference type="EMBL" id="WPG98801.1"/>
    </source>
</evidence>
<sequence>MSTVQSRIVESSVTVAVRKFRCMDFDLRILVHEDATIVSMARSRTLVSWVTWLLTLFSLVGGGVHGLPPVASSGAYSRATTGDEYILGVGKSDITGPVVEINFMGYASLAQIGSGLRQRVYSRAFLVGEVNDPASRFVYLILDTAAGDTAVRNGILEALAAKGGDYASLYGQHNVAVTGTHAHSGPGAWLNYLLPQITSLGFNKPSYQAIVDGAVDSIVQAHESAALGRLSAGTIDLVDGNANRSPYAYLANSDAERARYSYDTDKTMTVLRFTHDTNSGSKDIGILSWYAVHGTSMLENNTLVTGDNKGIAAWMFEKQMVASQPGFVAGFSQANVGDTTPNINGAYCESGSQQGKPCDFTTSLCDGSNEACHGRGPYYGRNDYGTASAYEMGRRQYQAAYTLFQNSSSSAFTPISGSMVKSLHQFVDFSAYRFTLPNGTAARTCPGALGYGFAAGTTDGPGAFDFKQGQGSDPHANPLWVIVSDALHVADDTQKACQAPKPILLDTGETSTPYAWSPNIVDIQQLRVGQFFIIVSPGEATTMSGRRWREAVHSKAPSILSDLGSSEPIVVLGGPANTYTHYIATPEEYGIQRYEGASTLFGPNTVNAYIDLTLKTLPYLSSTPPSTPLDPGPSPPINTNNSLSFITPVVLDSPPLFRSFGDIVTDVSKTYHASDTISAKFIGANPRNNFRLQQTFAAVEQLGTDGKTWTQIRNDADWSLVYQWTRTNAVLGTSEVTISWETKWETGAWQSPAVARRDAEAALQGIYRLKYYGDAKSIDGSIHAFEGTSGQFQIV</sequence>
<dbReference type="InterPro" id="IPR038445">
    <property type="entry name" value="NCDase_C_sf"/>
</dbReference>
<keyword evidence="5" id="KW-0812">Transmembrane</keyword>
<organism evidence="8 9">
    <name type="scientific">Acrodontium crateriforme</name>
    <dbReference type="NCBI Taxonomy" id="150365"/>
    <lineage>
        <taxon>Eukaryota</taxon>
        <taxon>Fungi</taxon>
        <taxon>Dikarya</taxon>
        <taxon>Ascomycota</taxon>
        <taxon>Pezizomycotina</taxon>
        <taxon>Dothideomycetes</taxon>
        <taxon>Dothideomycetidae</taxon>
        <taxon>Mycosphaerellales</taxon>
        <taxon>Teratosphaeriaceae</taxon>
        <taxon>Acrodontium</taxon>
    </lineage>
</organism>
<keyword evidence="9" id="KW-1185">Reference proteome</keyword>
<comment type="cofactor">
    <cofactor evidence="3">
        <name>Zn(2+)</name>
        <dbReference type="ChEBI" id="CHEBI:29105"/>
    </cofactor>
    <text evidence="3">Binds 1 zinc ion per subunit.</text>
</comment>
<dbReference type="Proteomes" id="UP001303373">
    <property type="component" value="Chromosome 2"/>
</dbReference>
<dbReference type="GO" id="GO:0046514">
    <property type="term" value="P:ceramide catabolic process"/>
    <property type="evidence" value="ECO:0007669"/>
    <property type="project" value="InterPro"/>
</dbReference>
<dbReference type="GO" id="GO:0017040">
    <property type="term" value="F:N-acylsphingosine amidohydrolase activity"/>
    <property type="evidence" value="ECO:0007669"/>
    <property type="project" value="UniProtKB-UniRule"/>
</dbReference>
<feature type="domain" description="Neutral/alkaline non-lysosomal ceramidase N-terminal" evidence="6">
    <location>
        <begin position="85"/>
        <end position="610"/>
    </location>
</feature>
<dbReference type="Pfam" id="PF17048">
    <property type="entry name" value="Ceramidse_alk_C"/>
    <property type="match status" value="1"/>
</dbReference>
<evidence type="ECO:0000256" key="5">
    <source>
        <dbReference type="SAM" id="Phobius"/>
    </source>
</evidence>
<feature type="domain" description="Neutral/alkaline non-lysosomal ceramidase C-terminal" evidence="7">
    <location>
        <begin position="615"/>
        <end position="794"/>
    </location>
</feature>
<reference evidence="8 9" key="1">
    <citation type="submission" date="2023-11" db="EMBL/GenBank/DDBJ databases">
        <title>An acidophilic fungus is an integral part of prey digestion in a carnivorous sundew plant.</title>
        <authorList>
            <person name="Tsai I.J."/>
        </authorList>
    </citation>
    <scope>NUCLEOTIDE SEQUENCE [LARGE SCALE GENOMIC DNA]</scope>
    <source>
        <strain evidence="8">169a</strain>
    </source>
</reference>
<evidence type="ECO:0000313" key="9">
    <source>
        <dbReference type="Proteomes" id="UP001303373"/>
    </source>
</evidence>
<dbReference type="InterPro" id="IPR031329">
    <property type="entry name" value="NEUT/ALK_ceramidase_N"/>
</dbReference>
<dbReference type="GO" id="GO:0016020">
    <property type="term" value="C:membrane"/>
    <property type="evidence" value="ECO:0007669"/>
    <property type="project" value="GOC"/>
</dbReference>
<dbReference type="InterPro" id="IPR006823">
    <property type="entry name" value="Ceramidase_alk"/>
</dbReference>
<dbReference type="GO" id="GO:0005576">
    <property type="term" value="C:extracellular region"/>
    <property type="evidence" value="ECO:0007669"/>
    <property type="project" value="TreeGrafter"/>
</dbReference>
<evidence type="ECO:0000259" key="6">
    <source>
        <dbReference type="Pfam" id="PF04734"/>
    </source>
</evidence>
<protein>
    <recommendedName>
        <fullName evidence="4">Neutral ceramidase</fullName>
        <ecNumber evidence="4">3.5.1.23</ecNumber>
    </recommendedName>
</protein>
<feature type="transmembrane region" description="Helical" evidence="5">
    <location>
        <begin position="46"/>
        <end position="67"/>
    </location>
</feature>
<dbReference type="Gene3D" id="2.60.40.2300">
    <property type="entry name" value="Neutral/alkaline non-lysosomal ceramidase, C-terminal domain"/>
    <property type="match status" value="1"/>
</dbReference>
<dbReference type="EC" id="3.5.1.23" evidence="4"/>
<dbReference type="PANTHER" id="PTHR12670:SF1">
    <property type="entry name" value="NEUTRAL CERAMIDASE"/>
    <property type="match status" value="1"/>
</dbReference>
<dbReference type="GO" id="GO:0046872">
    <property type="term" value="F:metal ion binding"/>
    <property type="evidence" value="ECO:0007669"/>
    <property type="project" value="UniProtKB-KW"/>
</dbReference>
<dbReference type="FunFam" id="2.60.40.2300:FF:000004">
    <property type="entry name" value="Neutral/alkaline nonlysosomal ceramidase, putative"/>
    <property type="match status" value="1"/>
</dbReference>
<dbReference type="InterPro" id="IPR031331">
    <property type="entry name" value="NEUT/ALK_ceramidase_C"/>
</dbReference>
<evidence type="ECO:0000259" key="7">
    <source>
        <dbReference type="Pfam" id="PF17048"/>
    </source>
</evidence>
<feature type="binding site" evidence="3">
    <location>
        <position position="539"/>
    </location>
    <ligand>
        <name>Zn(2+)</name>
        <dbReference type="ChEBI" id="CHEBI:29105"/>
    </ligand>
</feature>
<keyword evidence="5" id="KW-0472">Membrane</keyword>
<evidence type="ECO:0000256" key="4">
    <source>
        <dbReference type="RuleBase" id="RU366019"/>
    </source>
</evidence>
<evidence type="ECO:0000256" key="1">
    <source>
        <dbReference type="ARBA" id="ARBA00009835"/>
    </source>
</evidence>
<feature type="binding site" evidence="3">
    <location>
        <position position="293"/>
    </location>
    <ligand>
        <name>Zn(2+)</name>
        <dbReference type="ChEBI" id="CHEBI:29105"/>
    </ligand>
</feature>
<keyword evidence="3" id="KW-0862">Zinc</keyword>
<dbReference type="EMBL" id="CP138581">
    <property type="protein sequence ID" value="WPG98801.1"/>
    <property type="molecule type" value="Genomic_DNA"/>
</dbReference>
<dbReference type="GO" id="GO:0046512">
    <property type="term" value="P:sphingosine biosynthetic process"/>
    <property type="evidence" value="ECO:0007669"/>
    <property type="project" value="TreeGrafter"/>
</dbReference>
<feature type="binding site" evidence="3">
    <location>
        <position position="181"/>
    </location>
    <ligand>
        <name>Zn(2+)</name>
        <dbReference type="ChEBI" id="CHEBI:29105"/>
    </ligand>
</feature>
<dbReference type="PANTHER" id="PTHR12670">
    <property type="entry name" value="CERAMIDASE"/>
    <property type="match status" value="1"/>
</dbReference>
<evidence type="ECO:0000256" key="3">
    <source>
        <dbReference type="PIRSR" id="PIRSR606823-2"/>
    </source>
</evidence>
<keyword evidence="5" id="KW-1133">Transmembrane helix</keyword>
<proteinExistence type="inferred from homology"/>
<keyword evidence="3" id="KW-0479">Metal-binding</keyword>
<name>A0AAQ3M5G5_9PEZI</name>
<accession>A0AAQ3M5G5</accession>
<gene>
    <name evidence="8" type="ORF">R9X50_00159700</name>
</gene>